<dbReference type="OMA" id="PISNDWA"/>
<evidence type="ECO:0000313" key="3">
    <source>
        <dbReference type="RefSeq" id="XP_016461916.1"/>
    </source>
</evidence>
<reference evidence="3" key="1">
    <citation type="submission" date="2025-08" db="UniProtKB">
        <authorList>
            <consortium name="RefSeq"/>
        </authorList>
    </citation>
    <scope>IDENTIFICATION</scope>
</reference>
<proteinExistence type="predicted"/>
<dbReference type="PaxDb" id="4097-A0A1S3ZBY0"/>
<evidence type="ECO:0000259" key="2">
    <source>
        <dbReference type="Pfam" id="PF03732"/>
    </source>
</evidence>
<feature type="region of interest" description="Disordered" evidence="1">
    <location>
        <begin position="1"/>
        <end position="21"/>
    </location>
</feature>
<accession>A0A1S3ZBY0</accession>
<feature type="region of interest" description="Disordered" evidence="1">
    <location>
        <begin position="254"/>
        <end position="289"/>
    </location>
</feature>
<dbReference type="RefSeq" id="XP_016461916.1">
    <property type="nucleotide sequence ID" value="XM_016606430.1"/>
</dbReference>
<sequence length="322" mass="36989">MKMLEELTKRTESGEKMLEDNDKKVETYNSRVDQIPGAPPVLKGLDAKKFIQKPFPSSAAPMPIPKKFHMPDIPKYNGTTDPNEHITSYTCEIKGNDLNDDEIESVLLKKFGETLSKGDMILYHNFAHNSIDSFAMLADVFVKAHVGAIKVAIRKSDVFKIKQRDDEILREFVSRFQMERMELPPISNDWAVQDFMQGLNERSSIASRQLKQNLIEYPAVTWSDVHIVKPPRDTDWGSRFYKERYQPYVEDRRNISRRNVPQNNRRVDRGQSSRGFVGKIGSDRRSGQVEAPKLPEYNFSVDASNIVSAIGKIKDTRWPKPI</sequence>
<dbReference type="OrthoDB" id="1737504at2759"/>
<protein>
    <recommendedName>
        <fullName evidence="2">Retrotransposon gag domain-containing protein</fullName>
    </recommendedName>
</protein>
<organism evidence="3">
    <name type="scientific">Nicotiana tabacum</name>
    <name type="common">Common tobacco</name>
    <dbReference type="NCBI Taxonomy" id="4097"/>
    <lineage>
        <taxon>Eukaryota</taxon>
        <taxon>Viridiplantae</taxon>
        <taxon>Streptophyta</taxon>
        <taxon>Embryophyta</taxon>
        <taxon>Tracheophyta</taxon>
        <taxon>Spermatophyta</taxon>
        <taxon>Magnoliopsida</taxon>
        <taxon>eudicotyledons</taxon>
        <taxon>Gunneridae</taxon>
        <taxon>Pentapetalae</taxon>
        <taxon>asterids</taxon>
        <taxon>lamiids</taxon>
        <taxon>Solanales</taxon>
        <taxon>Solanaceae</taxon>
        <taxon>Nicotianoideae</taxon>
        <taxon>Nicotianeae</taxon>
        <taxon>Nicotiana</taxon>
    </lineage>
</organism>
<feature type="domain" description="Retrotransposon gag" evidence="2">
    <location>
        <begin position="122"/>
        <end position="201"/>
    </location>
</feature>
<dbReference type="Pfam" id="PF03732">
    <property type="entry name" value="Retrotrans_gag"/>
    <property type="match status" value="1"/>
</dbReference>
<dbReference type="PANTHER" id="PTHR33223:SF11">
    <property type="entry name" value="ELEMENT PROTEIN, PUTATIVE-RELATED"/>
    <property type="match status" value="1"/>
</dbReference>
<dbReference type="AlphaFoldDB" id="A0A1S3ZBY0"/>
<name>A0A1S3ZBY0_TOBAC</name>
<gene>
    <name evidence="3" type="primary">LOC107785190</name>
</gene>
<dbReference type="KEGG" id="nta:107785190"/>
<dbReference type="PANTHER" id="PTHR33223">
    <property type="entry name" value="CCHC-TYPE DOMAIN-CONTAINING PROTEIN"/>
    <property type="match status" value="1"/>
</dbReference>
<dbReference type="InterPro" id="IPR005162">
    <property type="entry name" value="Retrotrans_gag_dom"/>
</dbReference>
<evidence type="ECO:0000256" key="1">
    <source>
        <dbReference type="SAM" id="MobiDB-lite"/>
    </source>
</evidence>